<dbReference type="OrthoDB" id="9808814at2"/>
<organism evidence="4 5">
    <name type="scientific">Clostridium tepidiprofundi DSM 19306</name>
    <dbReference type="NCBI Taxonomy" id="1121338"/>
    <lineage>
        <taxon>Bacteria</taxon>
        <taxon>Bacillati</taxon>
        <taxon>Bacillota</taxon>
        <taxon>Clostridia</taxon>
        <taxon>Eubacteriales</taxon>
        <taxon>Clostridiaceae</taxon>
        <taxon>Clostridium</taxon>
    </lineage>
</organism>
<accession>A0A151AVZ4</accession>
<comment type="caution">
    <text evidence="4">The sequence shown here is derived from an EMBL/GenBank/DDBJ whole genome shotgun (WGS) entry which is preliminary data.</text>
</comment>
<dbReference type="SUPFAM" id="SSF51735">
    <property type="entry name" value="NAD(P)-binding Rossmann-fold domains"/>
    <property type="match status" value="1"/>
</dbReference>
<dbReference type="GO" id="GO:0016491">
    <property type="term" value="F:oxidoreductase activity"/>
    <property type="evidence" value="ECO:0007669"/>
    <property type="project" value="UniProtKB-KW"/>
</dbReference>
<sequence>MKSAIVTGASSGIGLEISKRLLKLNYRVYGISRDFSKVNFDDRNFVKVNCDITKIGELTEKVKQINKTEEIHILVNNAGVGFFGPHEELNVSKIHAMVATNLEAPLILTQLLLRKLKKNSGFIINISSITAKKWSTYGCAYAATKAGLSHFASSLFEETRKTGVKVVTIHPDMTKTNFYDNSNFREGDNEETYITTKCIADAVDMILSQREGTVVTDITIRPQKHMIVRK</sequence>
<evidence type="ECO:0000256" key="1">
    <source>
        <dbReference type="ARBA" id="ARBA00006484"/>
    </source>
</evidence>
<dbReference type="PATRIC" id="fig|1121338.3.peg.2404"/>
<protein>
    <submittedName>
        <fullName evidence="4">Aklaviketone reductase DauE</fullName>
        <ecNumber evidence="4">1.1.1.362</ecNumber>
    </submittedName>
</protein>
<evidence type="ECO:0000256" key="2">
    <source>
        <dbReference type="ARBA" id="ARBA00023221"/>
    </source>
</evidence>
<dbReference type="CDD" id="cd05233">
    <property type="entry name" value="SDR_c"/>
    <property type="match status" value="1"/>
</dbReference>
<dbReference type="AlphaFoldDB" id="A0A151AVZ4"/>
<dbReference type="Proteomes" id="UP000075531">
    <property type="component" value="Unassembled WGS sequence"/>
</dbReference>
<dbReference type="EMBL" id="LTBA01000043">
    <property type="protein sequence ID" value="KYH31781.1"/>
    <property type="molecule type" value="Genomic_DNA"/>
</dbReference>
<dbReference type="PRINTS" id="PR00080">
    <property type="entry name" value="SDRFAMILY"/>
</dbReference>
<evidence type="ECO:0000256" key="3">
    <source>
        <dbReference type="RuleBase" id="RU000363"/>
    </source>
</evidence>
<dbReference type="GO" id="GO:0008202">
    <property type="term" value="P:steroid metabolic process"/>
    <property type="evidence" value="ECO:0007669"/>
    <property type="project" value="UniProtKB-KW"/>
</dbReference>
<proteinExistence type="inferred from homology"/>
<evidence type="ECO:0000313" key="5">
    <source>
        <dbReference type="Proteomes" id="UP000075531"/>
    </source>
</evidence>
<dbReference type="PANTHER" id="PTHR42879">
    <property type="entry name" value="3-OXOACYL-(ACYL-CARRIER-PROTEIN) REDUCTASE"/>
    <property type="match status" value="1"/>
</dbReference>
<dbReference type="InterPro" id="IPR050259">
    <property type="entry name" value="SDR"/>
</dbReference>
<dbReference type="Gene3D" id="3.40.50.720">
    <property type="entry name" value="NAD(P)-binding Rossmann-like Domain"/>
    <property type="match status" value="1"/>
</dbReference>
<keyword evidence="2" id="KW-0753">Steroid metabolism</keyword>
<dbReference type="PRINTS" id="PR00081">
    <property type="entry name" value="GDHRDH"/>
</dbReference>
<dbReference type="Pfam" id="PF00106">
    <property type="entry name" value="adh_short"/>
    <property type="match status" value="1"/>
</dbReference>
<evidence type="ECO:0000313" key="4">
    <source>
        <dbReference type="EMBL" id="KYH31781.1"/>
    </source>
</evidence>
<dbReference type="STRING" id="1121338.CLTEP_23260"/>
<keyword evidence="2" id="KW-0443">Lipid metabolism</keyword>
<dbReference type="PANTHER" id="PTHR42879:SF2">
    <property type="entry name" value="3-OXOACYL-[ACYL-CARRIER-PROTEIN] REDUCTASE FABG"/>
    <property type="match status" value="1"/>
</dbReference>
<gene>
    <name evidence="4" type="primary">dauE</name>
    <name evidence="4" type="ORF">CLTEP_23260</name>
</gene>
<comment type="similarity">
    <text evidence="1 3">Belongs to the short-chain dehydrogenases/reductases (SDR) family.</text>
</comment>
<name>A0A151AVZ4_9CLOT</name>
<dbReference type="EC" id="1.1.1.362" evidence="4"/>
<dbReference type="InterPro" id="IPR002347">
    <property type="entry name" value="SDR_fam"/>
</dbReference>
<dbReference type="RefSeq" id="WP_066826836.1">
    <property type="nucleotide sequence ID" value="NZ_LTBA01000043.1"/>
</dbReference>
<reference evidence="4 5" key="1">
    <citation type="submission" date="2016-02" db="EMBL/GenBank/DDBJ databases">
        <title>Genome sequence of Clostridium tepidiprofundi DSM 19306.</title>
        <authorList>
            <person name="Poehlein A."/>
            <person name="Daniel R."/>
        </authorList>
    </citation>
    <scope>NUCLEOTIDE SEQUENCE [LARGE SCALE GENOMIC DNA]</scope>
    <source>
        <strain evidence="4 5">DSM 19306</strain>
    </source>
</reference>
<keyword evidence="4" id="KW-0560">Oxidoreductase</keyword>
<keyword evidence="5" id="KW-1185">Reference proteome</keyword>
<dbReference type="InterPro" id="IPR036291">
    <property type="entry name" value="NAD(P)-bd_dom_sf"/>
</dbReference>